<dbReference type="Pfam" id="PF10294">
    <property type="entry name" value="Methyltransf_16"/>
    <property type="match status" value="1"/>
</dbReference>
<protein>
    <submittedName>
        <fullName evidence="1">Methyltransferase protein</fullName>
    </submittedName>
</protein>
<organism evidence="1 2">
    <name type="scientific">Caligus rogercresseyi</name>
    <name type="common">Sea louse</name>
    <dbReference type="NCBI Taxonomy" id="217165"/>
    <lineage>
        <taxon>Eukaryota</taxon>
        <taxon>Metazoa</taxon>
        <taxon>Ecdysozoa</taxon>
        <taxon>Arthropoda</taxon>
        <taxon>Crustacea</taxon>
        <taxon>Multicrustacea</taxon>
        <taxon>Hexanauplia</taxon>
        <taxon>Copepoda</taxon>
        <taxon>Siphonostomatoida</taxon>
        <taxon>Caligidae</taxon>
        <taxon>Caligus</taxon>
    </lineage>
</organism>
<dbReference type="PANTHER" id="PTHR23108">
    <property type="entry name" value="METHYLTRANSFERASE-RELATED"/>
    <property type="match status" value="1"/>
</dbReference>
<evidence type="ECO:0000313" key="1">
    <source>
        <dbReference type="EMBL" id="QQP38298.1"/>
    </source>
</evidence>
<dbReference type="InterPro" id="IPR038899">
    <property type="entry name" value="METTL22"/>
</dbReference>
<evidence type="ECO:0000313" key="2">
    <source>
        <dbReference type="Proteomes" id="UP000595437"/>
    </source>
</evidence>
<dbReference type="PANTHER" id="PTHR23108:SF0">
    <property type="entry name" value="METHYLTRANSFERASE-LIKE PROTEIN 22"/>
    <property type="match status" value="1"/>
</dbReference>
<keyword evidence="2" id="KW-1185">Reference proteome</keyword>
<gene>
    <name evidence="1" type="ORF">FKW44_018838</name>
</gene>
<proteinExistence type="predicted"/>
<accession>A0A7T8GV04</accession>
<dbReference type="GO" id="GO:0008276">
    <property type="term" value="F:protein methyltransferase activity"/>
    <property type="evidence" value="ECO:0007669"/>
    <property type="project" value="InterPro"/>
</dbReference>
<dbReference type="Gene3D" id="3.40.50.150">
    <property type="entry name" value="Vaccinia Virus protein VP39"/>
    <property type="match status" value="1"/>
</dbReference>
<dbReference type="EMBL" id="CP045902">
    <property type="protein sequence ID" value="QQP38298.1"/>
    <property type="molecule type" value="Genomic_DNA"/>
</dbReference>
<dbReference type="Proteomes" id="UP000595437">
    <property type="component" value="Chromosome 13"/>
</dbReference>
<name>A0A7T8GV04_CALRO</name>
<keyword evidence="1" id="KW-0808">Transferase</keyword>
<dbReference type="OrthoDB" id="46564at2759"/>
<feature type="non-terminal residue" evidence="1">
    <location>
        <position position="1"/>
    </location>
</feature>
<dbReference type="InterPro" id="IPR019410">
    <property type="entry name" value="Methyltransf_16"/>
</dbReference>
<dbReference type="AlphaFoldDB" id="A0A7T8GV04"/>
<dbReference type="GO" id="GO:0032259">
    <property type="term" value="P:methylation"/>
    <property type="evidence" value="ECO:0007669"/>
    <property type="project" value="UniProtKB-KW"/>
</dbReference>
<reference evidence="2" key="1">
    <citation type="submission" date="2021-01" db="EMBL/GenBank/DDBJ databases">
        <title>Caligus Genome Assembly.</title>
        <authorList>
            <person name="Gallardo-Escarate C."/>
        </authorList>
    </citation>
    <scope>NUCLEOTIDE SEQUENCE [LARGE SCALE GENOMIC DNA]</scope>
</reference>
<keyword evidence="1" id="KW-0489">Methyltransferase</keyword>
<dbReference type="GO" id="GO:0005634">
    <property type="term" value="C:nucleus"/>
    <property type="evidence" value="ECO:0007669"/>
    <property type="project" value="TreeGrafter"/>
</dbReference>
<sequence length="110" mass="12458">SVTITDVNRGGILDLIQRNFSNNKSLIACPQRLKITELDFFNFSSYECSDPADVILVADVVYDPQITKAFFETLRHLLRHSPNATILIALERRNRTNENSEVVAPNYDSS</sequence>
<dbReference type="InterPro" id="IPR029063">
    <property type="entry name" value="SAM-dependent_MTases_sf"/>
</dbReference>